<dbReference type="Proteomes" id="UP000325315">
    <property type="component" value="Unassembled WGS sequence"/>
</dbReference>
<dbReference type="AlphaFoldDB" id="A0A5B6VXB3"/>
<comment type="caution">
    <text evidence="1">The sequence shown here is derived from an EMBL/GenBank/DDBJ whole genome shotgun (WGS) entry which is preliminary data.</text>
</comment>
<organism evidence="1 2">
    <name type="scientific">Gossypium australe</name>
    <dbReference type="NCBI Taxonomy" id="47621"/>
    <lineage>
        <taxon>Eukaryota</taxon>
        <taxon>Viridiplantae</taxon>
        <taxon>Streptophyta</taxon>
        <taxon>Embryophyta</taxon>
        <taxon>Tracheophyta</taxon>
        <taxon>Spermatophyta</taxon>
        <taxon>Magnoliopsida</taxon>
        <taxon>eudicotyledons</taxon>
        <taxon>Gunneridae</taxon>
        <taxon>Pentapetalae</taxon>
        <taxon>rosids</taxon>
        <taxon>malvids</taxon>
        <taxon>Malvales</taxon>
        <taxon>Malvaceae</taxon>
        <taxon>Malvoideae</taxon>
        <taxon>Gossypium</taxon>
    </lineage>
</organism>
<evidence type="ECO:0000313" key="2">
    <source>
        <dbReference type="Proteomes" id="UP000325315"/>
    </source>
</evidence>
<name>A0A5B6VXB3_9ROSI</name>
<protein>
    <submittedName>
        <fullName evidence="1">Imidazoleglycerol-phosphate dehydratase</fullName>
    </submittedName>
</protein>
<proteinExistence type="predicted"/>
<evidence type="ECO:0000313" key="1">
    <source>
        <dbReference type="EMBL" id="KAA3473733.1"/>
    </source>
</evidence>
<keyword evidence="2" id="KW-1185">Reference proteome</keyword>
<gene>
    <name evidence="1" type="ORF">EPI10_024091</name>
</gene>
<sequence>MHPSNLDYSLKHTISAIMGTKLGHIIGKHTLEPCNEKLTQSHFRKLIKSLSGNLSGLYNGKLIKATIGKFTKNHIGKLTMSLSRNSQRAMSDSFVELQKPSKLKAKSTQIRLHMAIHLNHFLPLKETLVGHLGNPSAKDQSKRAKEPSQSESWVIATLIWHKYNPCRDDNSIPYIGLSIYSLLTFKLSELSDKEDVNKQLKDKSRWTLEIRIKTKVMKSFLYKIPSSLSMIGMDASHNMPLFSELNPGIRRPDIEATQFELKPVMFQMLQMVGQFSGMPMEDPHLHLQLFMEVSDSFKIAGVTEDTLRLKLFPYLLRD</sequence>
<accession>A0A5B6VXB3</accession>
<dbReference type="EMBL" id="SMMG02000005">
    <property type="protein sequence ID" value="KAA3473733.1"/>
    <property type="molecule type" value="Genomic_DNA"/>
</dbReference>
<reference evidence="2" key="1">
    <citation type="journal article" date="2019" name="Plant Biotechnol. J.">
        <title>Genome sequencing of the Australian wild diploid species Gossypium australe highlights disease resistance and delayed gland morphogenesis.</title>
        <authorList>
            <person name="Cai Y."/>
            <person name="Cai X."/>
            <person name="Wang Q."/>
            <person name="Wang P."/>
            <person name="Zhang Y."/>
            <person name="Cai C."/>
            <person name="Xu Y."/>
            <person name="Wang K."/>
            <person name="Zhou Z."/>
            <person name="Wang C."/>
            <person name="Geng S."/>
            <person name="Li B."/>
            <person name="Dong Q."/>
            <person name="Hou Y."/>
            <person name="Wang H."/>
            <person name="Ai P."/>
            <person name="Liu Z."/>
            <person name="Yi F."/>
            <person name="Sun M."/>
            <person name="An G."/>
            <person name="Cheng J."/>
            <person name="Zhang Y."/>
            <person name="Shi Q."/>
            <person name="Xie Y."/>
            <person name="Shi X."/>
            <person name="Chang Y."/>
            <person name="Huang F."/>
            <person name="Chen Y."/>
            <person name="Hong S."/>
            <person name="Mi L."/>
            <person name="Sun Q."/>
            <person name="Zhang L."/>
            <person name="Zhou B."/>
            <person name="Peng R."/>
            <person name="Zhang X."/>
            <person name="Liu F."/>
        </authorList>
    </citation>
    <scope>NUCLEOTIDE SEQUENCE [LARGE SCALE GENOMIC DNA]</scope>
    <source>
        <strain evidence="2">cv. PA1801</strain>
    </source>
</reference>